<sequence>MSKRRAYRRPAGAPKPQDHKPKQGTPEVFQVEALGRTWTIDADKFDDDELIEWLGELQSGENPFVLAKVGRFLLGEGEYEEARELLRDPETGRVKFSDIAEFIKGVLSGGNA</sequence>
<name>A0A3P1T1F3_9ACTN</name>
<accession>A0A3P1T1F3</accession>
<protein>
    <submittedName>
        <fullName evidence="2">Uncharacterized protein</fullName>
    </submittedName>
</protein>
<dbReference type="AlphaFoldDB" id="A0A3P1T1F3"/>
<feature type="region of interest" description="Disordered" evidence="1">
    <location>
        <begin position="1"/>
        <end position="25"/>
    </location>
</feature>
<comment type="caution">
    <text evidence="2">The sequence shown here is derived from an EMBL/GenBank/DDBJ whole genome shotgun (WGS) entry which is preliminary data.</text>
</comment>
<evidence type="ECO:0000313" key="2">
    <source>
        <dbReference type="EMBL" id="RRD03230.1"/>
    </source>
</evidence>
<dbReference type="Proteomes" id="UP000280819">
    <property type="component" value="Unassembled WGS sequence"/>
</dbReference>
<reference evidence="2 3" key="1">
    <citation type="submission" date="2018-11" db="EMBL/GenBank/DDBJ databases">
        <title>Genomes From Bacteria Associated with the Canine Oral Cavity: a Test Case for Automated Genome-Based Taxonomic Assignment.</title>
        <authorList>
            <person name="Coil D.A."/>
            <person name="Jospin G."/>
            <person name="Darling A.E."/>
            <person name="Wallis C."/>
            <person name="Davis I.J."/>
            <person name="Harris S."/>
            <person name="Eisen J.A."/>
            <person name="Holcombe L.J."/>
            <person name="O'Flynn C."/>
        </authorList>
    </citation>
    <scope>NUCLEOTIDE SEQUENCE [LARGE SCALE GENOMIC DNA]</scope>
    <source>
        <strain evidence="2 3">OH887_COT-365</strain>
    </source>
</reference>
<organism evidence="2 3">
    <name type="scientific">Arachnia propionica</name>
    <dbReference type="NCBI Taxonomy" id="1750"/>
    <lineage>
        <taxon>Bacteria</taxon>
        <taxon>Bacillati</taxon>
        <taxon>Actinomycetota</taxon>
        <taxon>Actinomycetes</taxon>
        <taxon>Propionibacteriales</taxon>
        <taxon>Propionibacteriaceae</taxon>
        <taxon>Arachnia</taxon>
    </lineage>
</organism>
<evidence type="ECO:0000256" key="1">
    <source>
        <dbReference type="SAM" id="MobiDB-lite"/>
    </source>
</evidence>
<dbReference type="EMBL" id="RQZG01000025">
    <property type="protein sequence ID" value="RRD03230.1"/>
    <property type="molecule type" value="Genomic_DNA"/>
</dbReference>
<dbReference type="RefSeq" id="WP_124845998.1">
    <property type="nucleotide sequence ID" value="NZ_RQZG01000025.1"/>
</dbReference>
<proteinExistence type="predicted"/>
<dbReference type="OrthoDB" id="5198663at2"/>
<gene>
    <name evidence="2" type="ORF">EII34_15100</name>
</gene>
<evidence type="ECO:0000313" key="3">
    <source>
        <dbReference type="Proteomes" id="UP000280819"/>
    </source>
</evidence>